<dbReference type="GO" id="GO:0006351">
    <property type="term" value="P:DNA-templated transcription"/>
    <property type="evidence" value="ECO:0007669"/>
    <property type="project" value="InterPro"/>
</dbReference>
<dbReference type="EMBL" id="WIGN01000103">
    <property type="protein sequence ID" value="KAF6809292.1"/>
    <property type="molecule type" value="Genomic_DNA"/>
</dbReference>
<dbReference type="Pfam" id="PF00172">
    <property type="entry name" value="Zn_clus"/>
    <property type="match status" value="1"/>
</dbReference>
<dbReference type="Gene3D" id="4.10.240.10">
    <property type="entry name" value="Zn(2)-C6 fungal-type DNA-binding domain"/>
    <property type="match status" value="1"/>
</dbReference>
<dbReference type="AlphaFoldDB" id="A0A8H6JA46"/>
<evidence type="ECO:0000256" key="3">
    <source>
        <dbReference type="SAM" id="MobiDB-lite"/>
    </source>
</evidence>
<evidence type="ECO:0000256" key="1">
    <source>
        <dbReference type="ARBA" id="ARBA00022723"/>
    </source>
</evidence>
<feature type="region of interest" description="Disordered" evidence="3">
    <location>
        <begin position="1"/>
        <end position="26"/>
    </location>
</feature>
<evidence type="ECO:0000256" key="2">
    <source>
        <dbReference type="ARBA" id="ARBA00023242"/>
    </source>
</evidence>
<evidence type="ECO:0000313" key="5">
    <source>
        <dbReference type="EMBL" id="KAF6809292.1"/>
    </source>
</evidence>
<name>A0A8H6JA46_9PEZI</name>
<dbReference type="PROSITE" id="PS50048">
    <property type="entry name" value="ZN2_CY6_FUNGAL_2"/>
    <property type="match status" value="1"/>
</dbReference>
<dbReference type="InterPro" id="IPR007219">
    <property type="entry name" value="XnlR_reg_dom"/>
</dbReference>
<gene>
    <name evidence="5" type="ORF">CSOJ01_06977</name>
</gene>
<dbReference type="GO" id="GO:0003677">
    <property type="term" value="F:DNA binding"/>
    <property type="evidence" value="ECO:0007669"/>
    <property type="project" value="InterPro"/>
</dbReference>
<dbReference type="InterPro" id="IPR001138">
    <property type="entry name" value="Zn2Cys6_DnaBD"/>
</dbReference>
<comment type="caution">
    <text evidence="5">The sequence shown here is derived from an EMBL/GenBank/DDBJ whole genome shotgun (WGS) entry which is preliminary data.</text>
</comment>
<organism evidence="5 6">
    <name type="scientific">Colletotrichum sojae</name>
    <dbReference type="NCBI Taxonomy" id="2175907"/>
    <lineage>
        <taxon>Eukaryota</taxon>
        <taxon>Fungi</taxon>
        <taxon>Dikarya</taxon>
        <taxon>Ascomycota</taxon>
        <taxon>Pezizomycotina</taxon>
        <taxon>Sordariomycetes</taxon>
        <taxon>Hypocreomycetidae</taxon>
        <taxon>Glomerellales</taxon>
        <taxon>Glomerellaceae</taxon>
        <taxon>Colletotrichum</taxon>
        <taxon>Colletotrichum orchidearum species complex</taxon>
    </lineage>
</organism>
<dbReference type="Pfam" id="PF04082">
    <property type="entry name" value="Fungal_trans"/>
    <property type="match status" value="1"/>
</dbReference>
<evidence type="ECO:0000259" key="4">
    <source>
        <dbReference type="PROSITE" id="PS50048"/>
    </source>
</evidence>
<dbReference type="PROSITE" id="PS00463">
    <property type="entry name" value="ZN2_CY6_FUNGAL_1"/>
    <property type="match status" value="1"/>
</dbReference>
<keyword evidence="1" id="KW-0479">Metal-binding</keyword>
<dbReference type="InterPro" id="IPR053181">
    <property type="entry name" value="EcdB-like_regulator"/>
</dbReference>
<evidence type="ECO:0000313" key="6">
    <source>
        <dbReference type="Proteomes" id="UP000652219"/>
    </source>
</evidence>
<sequence length="648" mass="72668">MSGADPAGEAPGTETGNKRRRTSGMYQRRRAVAACGPCRVRKTKCDNVRPACGFCQRNGGLCTYPDTSNDFSTFDPASLAILDRINHVVSLLETRPPPPPPPLLPTPAEPVAVVSAGHQILSPTSLSGPQASSCAVIDDHACQADDGLPEDDAMIRFEIPDLAAASPNCEAILRWPIFSEMVPEVYSFILEMEDNDPDSLGNPKTAATRNLGRGVQEDDFTVLSKKFLAYVHVKNPVLDVPDFKKHVKNAVENGPQWDGPSCLVLIACALACLATPFQSEYGFNGTPESMRSTASSTAAADPETAQAYYFAAKKRLGLLEPSLLQVQCLFFCGVFEMYSLHPLQAWFYFNQSCVQFKNILWRRTQRKSAESVSQKARRLEQRLYWSCMKSECELRCEIPLPPSGITRLNYPDLFPSPPSEVASPAPQPGDALDILEDDIQPEEEKSWFYYLAEISSRRMINRAIAVMGYHGEQAWIRNVAKVVEKCEDFDQQINVWCLHIPSQINWQDRERSGDELVHFIQNRATSCREWIHRPFVYYVIHQPPDDPWMPRVMPLADKCLEVSVELLLDVNSHHRHHGTWFMARAAMSRALLLLAAVKSARFRMPDRWRQAVESATCALQRWYGEAPDLRRAASVLEELVGQIVRAEG</sequence>
<proteinExistence type="predicted"/>
<dbReference type="SMART" id="SM00066">
    <property type="entry name" value="GAL4"/>
    <property type="match status" value="1"/>
</dbReference>
<protein>
    <submittedName>
        <fullName evidence="5">Vegetative cell wall protein gp1</fullName>
    </submittedName>
</protein>
<dbReference type="PANTHER" id="PTHR47785:SF5">
    <property type="entry name" value="ZN(II)2CYS6 TRANSCRIPTION FACTOR (EUROFUNG)"/>
    <property type="match status" value="1"/>
</dbReference>
<dbReference type="GO" id="GO:0008270">
    <property type="term" value="F:zinc ion binding"/>
    <property type="evidence" value="ECO:0007669"/>
    <property type="project" value="InterPro"/>
</dbReference>
<dbReference type="InterPro" id="IPR036864">
    <property type="entry name" value="Zn2-C6_fun-type_DNA-bd_sf"/>
</dbReference>
<accession>A0A8H6JA46</accession>
<dbReference type="GO" id="GO:0000981">
    <property type="term" value="F:DNA-binding transcription factor activity, RNA polymerase II-specific"/>
    <property type="evidence" value="ECO:0007669"/>
    <property type="project" value="InterPro"/>
</dbReference>
<dbReference type="CDD" id="cd00067">
    <property type="entry name" value="GAL4"/>
    <property type="match status" value="1"/>
</dbReference>
<dbReference type="CDD" id="cd12148">
    <property type="entry name" value="fungal_TF_MHR"/>
    <property type="match status" value="1"/>
</dbReference>
<keyword evidence="2" id="KW-0539">Nucleus</keyword>
<dbReference type="SUPFAM" id="SSF57701">
    <property type="entry name" value="Zn2/Cys6 DNA-binding domain"/>
    <property type="match status" value="1"/>
</dbReference>
<dbReference type="Proteomes" id="UP000652219">
    <property type="component" value="Unassembled WGS sequence"/>
</dbReference>
<dbReference type="PANTHER" id="PTHR47785">
    <property type="entry name" value="ZN(II)2CYS6 TRANSCRIPTION FACTOR (EUROFUNG)-RELATED-RELATED"/>
    <property type="match status" value="1"/>
</dbReference>
<reference evidence="5 6" key="1">
    <citation type="journal article" date="2020" name="Phytopathology">
        <title>Genome Sequence Resources of Colletotrichum truncatum, C. plurivorum, C. musicola, and C. sojae: Four Species Pathogenic to Soybean (Glycine max).</title>
        <authorList>
            <person name="Rogerio F."/>
            <person name="Boufleur T.R."/>
            <person name="Ciampi-Guillardi M."/>
            <person name="Sukno S.A."/>
            <person name="Thon M.R."/>
            <person name="Massola Junior N.S."/>
            <person name="Baroncelli R."/>
        </authorList>
    </citation>
    <scope>NUCLEOTIDE SEQUENCE [LARGE SCALE GENOMIC DNA]</scope>
    <source>
        <strain evidence="5 6">LFN0009</strain>
    </source>
</reference>
<keyword evidence="6" id="KW-1185">Reference proteome</keyword>
<feature type="domain" description="Zn(2)-C6 fungal-type" evidence="4">
    <location>
        <begin position="34"/>
        <end position="64"/>
    </location>
</feature>